<organism evidence="6 7">
    <name type="scientific">Novosphingobium marinum</name>
    <dbReference type="NCBI Taxonomy" id="1514948"/>
    <lineage>
        <taxon>Bacteria</taxon>
        <taxon>Pseudomonadati</taxon>
        <taxon>Pseudomonadota</taxon>
        <taxon>Alphaproteobacteria</taxon>
        <taxon>Sphingomonadales</taxon>
        <taxon>Sphingomonadaceae</taxon>
        <taxon>Novosphingobium</taxon>
    </lineage>
</organism>
<dbReference type="Gene3D" id="3.40.50.1820">
    <property type="entry name" value="alpha/beta hydrolase"/>
    <property type="match status" value="1"/>
</dbReference>
<accession>A0A7Z0BSE6</accession>
<evidence type="ECO:0000256" key="4">
    <source>
        <dbReference type="PIRSR" id="PIRSR001112-1"/>
    </source>
</evidence>
<evidence type="ECO:0000256" key="2">
    <source>
        <dbReference type="ARBA" id="ARBA00022797"/>
    </source>
</evidence>
<dbReference type="GO" id="GO:0004301">
    <property type="term" value="F:epoxide hydrolase activity"/>
    <property type="evidence" value="ECO:0007669"/>
    <property type="project" value="TreeGrafter"/>
</dbReference>
<dbReference type="AlphaFoldDB" id="A0A7Z0BSE6"/>
<protein>
    <submittedName>
        <fullName evidence="6">Pimeloyl-ACP methyl ester carboxylesterase</fullName>
    </submittedName>
</protein>
<dbReference type="Proteomes" id="UP000522081">
    <property type="component" value="Unassembled WGS sequence"/>
</dbReference>
<evidence type="ECO:0000256" key="3">
    <source>
        <dbReference type="ARBA" id="ARBA00022801"/>
    </source>
</evidence>
<evidence type="ECO:0000256" key="1">
    <source>
        <dbReference type="ARBA" id="ARBA00010088"/>
    </source>
</evidence>
<evidence type="ECO:0000259" key="5">
    <source>
        <dbReference type="Pfam" id="PF06441"/>
    </source>
</evidence>
<keyword evidence="3" id="KW-0378">Hydrolase</keyword>
<keyword evidence="2" id="KW-0058">Aromatic hydrocarbons catabolism</keyword>
<dbReference type="PRINTS" id="PR00412">
    <property type="entry name" value="EPOXHYDRLASE"/>
</dbReference>
<dbReference type="Pfam" id="PF06441">
    <property type="entry name" value="EHN"/>
    <property type="match status" value="1"/>
</dbReference>
<sequence>MSRIEPYQIAVPQADLDDLRERLDRTRFPEDETVDGWVQGVPLSRMKDLVAYWRDGYDWRACEDLLNRHGQYRTTIDGLDVHFMHVRSRHENALPLVLTHGWPGSILEFLDVIEPLTDPESHGGSANEAFHLIIPSLPGYGFSGRPAEAGWGVERIARAWAELVSRLGYDRFVAQGGDWGSAVTIQLGRLAPDGLLGIHLNMLSARPATLDEELDPDEVKAVEKLDHFQNVESAYARLQATRPQTLGYLLADAPAGQAAWIYEKFQRWSDCNGDPETIFSRDRMLDNITLYWLTNTGASSARLYFESMGSFRPITVDLPVGLSIFPKEIIQAPRKWAESVFSNIVYWNEPDRGGHFAAFEQPELFVNELRTCFARMR</sequence>
<evidence type="ECO:0000313" key="6">
    <source>
        <dbReference type="EMBL" id="NYH94054.1"/>
    </source>
</evidence>
<dbReference type="InterPro" id="IPR016292">
    <property type="entry name" value="Epoxide_hydrolase"/>
</dbReference>
<dbReference type="InterPro" id="IPR000639">
    <property type="entry name" value="Epox_hydrolase-like"/>
</dbReference>
<feature type="active site" description="Nucleophile" evidence="4">
    <location>
        <position position="178"/>
    </location>
</feature>
<comment type="similarity">
    <text evidence="1">Belongs to the peptidase S33 family.</text>
</comment>
<feature type="domain" description="Epoxide hydrolase N-terminal" evidence="5">
    <location>
        <begin position="4"/>
        <end position="109"/>
    </location>
</feature>
<gene>
    <name evidence="6" type="ORF">FHS75_000359</name>
</gene>
<dbReference type="PIRSF" id="PIRSF001112">
    <property type="entry name" value="Epoxide_hydrolase"/>
    <property type="match status" value="1"/>
</dbReference>
<dbReference type="SUPFAM" id="SSF53474">
    <property type="entry name" value="alpha/beta-Hydrolases"/>
    <property type="match status" value="1"/>
</dbReference>
<dbReference type="PANTHER" id="PTHR21661:SF35">
    <property type="entry name" value="EPOXIDE HYDROLASE"/>
    <property type="match status" value="1"/>
</dbReference>
<feature type="active site" description="Proton donor" evidence="4">
    <location>
        <position position="304"/>
    </location>
</feature>
<evidence type="ECO:0000313" key="7">
    <source>
        <dbReference type="Proteomes" id="UP000522081"/>
    </source>
</evidence>
<dbReference type="GO" id="GO:0097176">
    <property type="term" value="P:epoxide metabolic process"/>
    <property type="evidence" value="ECO:0007669"/>
    <property type="project" value="TreeGrafter"/>
</dbReference>
<reference evidence="6 7" key="1">
    <citation type="submission" date="2020-07" db="EMBL/GenBank/DDBJ databases">
        <title>Genomic Encyclopedia of Type Strains, Phase IV (KMG-IV): sequencing the most valuable type-strain genomes for metagenomic binning, comparative biology and taxonomic classification.</title>
        <authorList>
            <person name="Goeker M."/>
        </authorList>
    </citation>
    <scope>NUCLEOTIDE SEQUENCE [LARGE SCALE GENOMIC DNA]</scope>
    <source>
        <strain evidence="6 7">DSM 29043</strain>
    </source>
</reference>
<dbReference type="PANTHER" id="PTHR21661">
    <property type="entry name" value="EPOXIDE HYDROLASE 1-RELATED"/>
    <property type="match status" value="1"/>
</dbReference>
<comment type="caution">
    <text evidence="6">The sequence shown here is derived from an EMBL/GenBank/DDBJ whole genome shotgun (WGS) entry which is preliminary data.</text>
</comment>
<dbReference type="RefSeq" id="WP_179406010.1">
    <property type="nucleotide sequence ID" value="NZ_BMGF01000001.1"/>
</dbReference>
<keyword evidence="7" id="KW-1185">Reference proteome</keyword>
<dbReference type="EMBL" id="JACBZF010000001">
    <property type="protein sequence ID" value="NYH94054.1"/>
    <property type="molecule type" value="Genomic_DNA"/>
</dbReference>
<dbReference type="InterPro" id="IPR010497">
    <property type="entry name" value="Epoxide_hydro_N"/>
</dbReference>
<proteinExistence type="inferred from homology"/>
<name>A0A7Z0BSE6_9SPHN</name>
<feature type="active site" description="Proton acceptor" evidence="4">
    <location>
        <position position="355"/>
    </location>
</feature>
<dbReference type="InterPro" id="IPR029058">
    <property type="entry name" value="AB_hydrolase_fold"/>
</dbReference>